<protein>
    <submittedName>
        <fullName evidence="2">Uncharacterized protein</fullName>
    </submittedName>
</protein>
<accession>A0ABD0LCN3</accession>
<organism evidence="2 3">
    <name type="scientific">Batillaria attramentaria</name>
    <dbReference type="NCBI Taxonomy" id="370345"/>
    <lineage>
        <taxon>Eukaryota</taxon>
        <taxon>Metazoa</taxon>
        <taxon>Spiralia</taxon>
        <taxon>Lophotrochozoa</taxon>
        <taxon>Mollusca</taxon>
        <taxon>Gastropoda</taxon>
        <taxon>Caenogastropoda</taxon>
        <taxon>Sorbeoconcha</taxon>
        <taxon>Cerithioidea</taxon>
        <taxon>Batillariidae</taxon>
        <taxon>Batillaria</taxon>
    </lineage>
</organism>
<feature type="region of interest" description="Disordered" evidence="1">
    <location>
        <begin position="1"/>
        <end position="54"/>
    </location>
</feature>
<dbReference type="EMBL" id="JACVVK020000061">
    <property type="protein sequence ID" value="KAK7497106.1"/>
    <property type="molecule type" value="Genomic_DNA"/>
</dbReference>
<proteinExistence type="predicted"/>
<keyword evidence="3" id="KW-1185">Reference proteome</keyword>
<dbReference type="Proteomes" id="UP001519460">
    <property type="component" value="Unassembled WGS sequence"/>
</dbReference>
<evidence type="ECO:0000313" key="2">
    <source>
        <dbReference type="EMBL" id="KAK7497106.1"/>
    </source>
</evidence>
<dbReference type="AlphaFoldDB" id="A0ABD0LCN3"/>
<evidence type="ECO:0000256" key="1">
    <source>
        <dbReference type="SAM" id="MobiDB-lite"/>
    </source>
</evidence>
<feature type="non-terminal residue" evidence="2">
    <location>
        <position position="133"/>
    </location>
</feature>
<feature type="compositionally biased region" description="Polar residues" evidence="1">
    <location>
        <begin position="1"/>
        <end position="36"/>
    </location>
</feature>
<comment type="caution">
    <text evidence="2">The sequence shown here is derived from an EMBL/GenBank/DDBJ whole genome shotgun (WGS) entry which is preliminary data.</text>
</comment>
<evidence type="ECO:0000313" key="3">
    <source>
        <dbReference type="Proteomes" id="UP001519460"/>
    </source>
</evidence>
<name>A0ABD0LCN3_9CAEN</name>
<reference evidence="2 3" key="1">
    <citation type="journal article" date="2023" name="Sci. Data">
        <title>Genome assembly of the Korean intertidal mud-creeper Batillaria attramentaria.</title>
        <authorList>
            <person name="Patra A.K."/>
            <person name="Ho P.T."/>
            <person name="Jun S."/>
            <person name="Lee S.J."/>
            <person name="Kim Y."/>
            <person name="Won Y.J."/>
        </authorList>
    </citation>
    <scope>NUCLEOTIDE SEQUENCE [LARGE SCALE GENOMIC DNA]</scope>
    <source>
        <strain evidence="2">Wonlab-2016</strain>
    </source>
</reference>
<gene>
    <name evidence="2" type="ORF">BaRGS_00011636</name>
</gene>
<sequence>MADNGTSSGDWENNLIDNGTSSGDWENNLIDNGTSSGDRRALPAPRGMRRQNSGWRGRVLECTRHWSGRQCRNSVFVTEPQTPTYLYTIKECSASQRGAASSPPENALSRVMAVRGSAEVDVPTGACRQTTPS</sequence>